<dbReference type="Gene3D" id="1.25.40.10">
    <property type="entry name" value="Tetratricopeptide repeat domain"/>
    <property type="match status" value="1"/>
</dbReference>
<dbReference type="Proteomes" id="UP000005240">
    <property type="component" value="Unassembled WGS sequence"/>
</dbReference>
<accession>A0A180GYI4</accession>
<dbReference type="InterPro" id="IPR001623">
    <property type="entry name" value="DnaJ_domain"/>
</dbReference>
<evidence type="ECO:0000256" key="2">
    <source>
        <dbReference type="SAM" id="MobiDB-lite"/>
    </source>
</evidence>
<dbReference type="PROSITE" id="PS00636">
    <property type="entry name" value="DNAJ_1"/>
    <property type="match status" value="1"/>
</dbReference>
<feature type="compositionally biased region" description="Polar residues" evidence="2">
    <location>
        <begin position="78"/>
        <end position="91"/>
    </location>
</feature>
<keyword evidence="6" id="KW-1185">Reference proteome</keyword>
<feature type="region of interest" description="Disordered" evidence="2">
    <location>
        <begin position="1"/>
        <end position="44"/>
    </location>
</feature>
<dbReference type="InterPro" id="IPR018253">
    <property type="entry name" value="DnaJ_domain_CS"/>
</dbReference>
<sequence length="736" mass="82145">MEAEQPEQSFSEQEPIDLDSPARVSPEPEAEQYKRRRIHSPDPIAQAALIDSNLARVLWDTRDKLEAQFQKRRRRSDQSLTEANTSSATQKPSKRARQTSPQPEAGTKRSRDAGDSPSSHLPRPDHKRVKQEEIPSASTRSQPTASSSRLKATPAKAKTGVAPSNPSSSSNPPPNFISEVKSDYAIQVAKADKLRREGNTYYLSKNYEQALIVYTQAIGSYPPASFPGLARAAGYAFALANRASAYMALGQYQQALEDLQGSITETDPPSLLNPDNRLNFFKRVCRRARCYLALLDGPNASRALNIIGGPQSNTPILPDDQPYEEFEKLSRRANFLVEHVEQINDARKNELWRGGLQVMKSLEKEIVTWGFKFNPSHLPGSWTIWKAEILAHLGKPVEAQRVLLHVRATDPFRCECAIVHALIALSNGDLGLAQKRLFGILQLVPDYAPASDLLEFFTPLLSSIGAIESTAARGSHLQAVALCEKFVADYHEGIFTTLRIKVETIKLEQIAQQSMKDPRFGPQLYLRLDSLIGSLLSKMNYGSPTLLFNKEVYEPYRVYLTRAFFAQARATYQYKQLASLPIYTTVAELLRLWPTMDLPARDSMLEEIRSRTNFHNSSHSYTNGFHSHSSHSYTNGFHSYSSHSYTNGFHSHSSHSRSSRPSGHPTKSDSDPKGYYKVLGLTKSASAKEIKTAFRTLSLTHHPDKGGQTALFQTINEAHSVLSNPDSKSLYDLTGR</sequence>
<dbReference type="EMBL" id="ADAS02000010">
    <property type="protein sequence ID" value="OAV97885.1"/>
    <property type="molecule type" value="Genomic_DNA"/>
</dbReference>
<reference evidence="4" key="2">
    <citation type="submission" date="2016-05" db="EMBL/GenBank/DDBJ databases">
        <title>Comparative analysis highlights variable genome content of wheat rusts and divergence of the mating loci.</title>
        <authorList>
            <person name="Cuomo C.A."/>
            <person name="Bakkeren G."/>
            <person name="Szabo L."/>
            <person name="Khalil H."/>
            <person name="Joly D."/>
            <person name="Goldberg J."/>
            <person name="Young S."/>
            <person name="Zeng Q."/>
            <person name="Fellers J."/>
        </authorList>
    </citation>
    <scope>NUCLEOTIDE SEQUENCE [LARGE SCALE GENOMIC DNA]</scope>
    <source>
        <strain evidence="4">1-1 BBBD Race 1</strain>
    </source>
</reference>
<feature type="compositionally biased region" description="Polar residues" evidence="2">
    <location>
        <begin position="136"/>
        <end position="150"/>
    </location>
</feature>
<dbReference type="VEuPathDB" id="FungiDB:PTTG_03124"/>
<dbReference type="InterPro" id="IPR052758">
    <property type="entry name" value="SRC_co-chaperone"/>
</dbReference>
<feature type="domain" description="J" evidence="3">
    <location>
        <begin position="674"/>
        <end position="735"/>
    </location>
</feature>
<dbReference type="SUPFAM" id="SSF48452">
    <property type="entry name" value="TPR-like"/>
    <property type="match status" value="1"/>
</dbReference>
<name>A0A180GYI4_PUCT1</name>
<dbReference type="PROSITE" id="PS50005">
    <property type="entry name" value="TPR"/>
    <property type="match status" value="1"/>
</dbReference>
<evidence type="ECO:0000313" key="5">
    <source>
        <dbReference type="EnsemblFungi" id="PTTG_03124-t43_1-p1"/>
    </source>
</evidence>
<feature type="region of interest" description="Disordered" evidence="2">
    <location>
        <begin position="648"/>
        <end position="675"/>
    </location>
</feature>
<dbReference type="InterPro" id="IPR019734">
    <property type="entry name" value="TPR_rpt"/>
</dbReference>
<protein>
    <recommendedName>
        <fullName evidence="3">J domain-containing protein</fullName>
    </recommendedName>
</protein>
<dbReference type="Gene3D" id="1.10.287.110">
    <property type="entry name" value="DnaJ domain"/>
    <property type="match status" value="1"/>
</dbReference>
<feature type="region of interest" description="Disordered" evidence="2">
    <location>
        <begin position="69"/>
        <end position="178"/>
    </location>
</feature>
<organism evidence="4">
    <name type="scientific">Puccinia triticina (isolate 1-1 / race 1 (BBBD))</name>
    <name type="common">Brown leaf rust fungus</name>
    <dbReference type="NCBI Taxonomy" id="630390"/>
    <lineage>
        <taxon>Eukaryota</taxon>
        <taxon>Fungi</taxon>
        <taxon>Dikarya</taxon>
        <taxon>Basidiomycota</taxon>
        <taxon>Pucciniomycotina</taxon>
        <taxon>Pucciniomycetes</taxon>
        <taxon>Pucciniales</taxon>
        <taxon>Pucciniaceae</taxon>
        <taxon>Puccinia</taxon>
    </lineage>
</organism>
<dbReference type="AlphaFoldDB" id="A0A180GYI4"/>
<reference evidence="4" key="1">
    <citation type="submission" date="2009-11" db="EMBL/GenBank/DDBJ databases">
        <authorList>
            <consortium name="The Broad Institute Genome Sequencing Platform"/>
            <person name="Ward D."/>
            <person name="Feldgarden M."/>
            <person name="Earl A."/>
            <person name="Young S.K."/>
            <person name="Zeng Q."/>
            <person name="Koehrsen M."/>
            <person name="Alvarado L."/>
            <person name="Berlin A."/>
            <person name="Bochicchio J."/>
            <person name="Borenstein D."/>
            <person name="Chapman S.B."/>
            <person name="Chen Z."/>
            <person name="Engels R."/>
            <person name="Freedman E."/>
            <person name="Gellesch M."/>
            <person name="Goldberg J."/>
            <person name="Griggs A."/>
            <person name="Gujja S."/>
            <person name="Heilman E."/>
            <person name="Heiman D."/>
            <person name="Hepburn T."/>
            <person name="Howarth C."/>
            <person name="Jen D."/>
            <person name="Larson L."/>
            <person name="Lewis B."/>
            <person name="Mehta T."/>
            <person name="Park D."/>
            <person name="Pearson M."/>
            <person name="Roberts A."/>
            <person name="Saif S."/>
            <person name="Shea T."/>
            <person name="Shenoy N."/>
            <person name="Sisk P."/>
            <person name="Stolte C."/>
            <person name="Sykes S."/>
            <person name="Thomson T."/>
            <person name="Walk T."/>
            <person name="White J."/>
            <person name="Yandava C."/>
            <person name="Izard J."/>
            <person name="Baranova O.V."/>
            <person name="Blanton J.M."/>
            <person name="Tanner A.C."/>
            <person name="Dewhirst F.E."/>
            <person name="Haas B."/>
            <person name="Nusbaum C."/>
            <person name="Birren B."/>
        </authorList>
    </citation>
    <scope>NUCLEOTIDE SEQUENCE [LARGE SCALE GENOMIC DNA]</scope>
    <source>
        <strain evidence="4">1-1 BBBD Race 1</strain>
    </source>
</reference>
<dbReference type="SMART" id="SM00271">
    <property type="entry name" value="DnaJ"/>
    <property type="match status" value="1"/>
</dbReference>
<dbReference type="STRING" id="630390.A0A180GYI4"/>
<keyword evidence="1" id="KW-0802">TPR repeat</keyword>
<dbReference type="SUPFAM" id="SSF46565">
    <property type="entry name" value="Chaperone J-domain"/>
    <property type="match status" value="1"/>
</dbReference>
<feature type="compositionally biased region" description="Low complexity" evidence="2">
    <location>
        <begin position="1"/>
        <end position="13"/>
    </location>
</feature>
<dbReference type="PROSITE" id="PS50076">
    <property type="entry name" value="DNAJ_2"/>
    <property type="match status" value="1"/>
</dbReference>
<dbReference type="EnsemblFungi" id="PTTG_03124-t43_1">
    <property type="protein sequence ID" value="PTTG_03124-t43_1-p1"/>
    <property type="gene ID" value="PTTG_03124"/>
</dbReference>
<dbReference type="InterPro" id="IPR011990">
    <property type="entry name" value="TPR-like_helical_dom_sf"/>
</dbReference>
<proteinExistence type="predicted"/>
<feature type="repeat" description="TPR" evidence="1">
    <location>
        <begin position="191"/>
        <end position="224"/>
    </location>
</feature>
<dbReference type="InterPro" id="IPR036869">
    <property type="entry name" value="J_dom_sf"/>
</dbReference>
<evidence type="ECO:0000313" key="6">
    <source>
        <dbReference type="Proteomes" id="UP000005240"/>
    </source>
</evidence>
<dbReference type="OrthoDB" id="445556at2759"/>
<dbReference type="PRINTS" id="PR00625">
    <property type="entry name" value="JDOMAIN"/>
</dbReference>
<dbReference type="Pfam" id="PF00226">
    <property type="entry name" value="DnaJ"/>
    <property type="match status" value="1"/>
</dbReference>
<reference evidence="5" key="4">
    <citation type="submission" date="2025-05" db="UniProtKB">
        <authorList>
            <consortium name="EnsemblFungi"/>
        </authorList>
    </citation>
    <scope>IDENTIFICATION</scope>
    <source>
        <strain evidence="5">isolate 1-1 / race 1 (BBBD)</strain>
    </source>
</reference>
<dbReference type="SMART" id="SM00028">
    <property type="entry name" value="TPR"/>
    <property type="match status" value="2"/>
</dbReference>
<gene>
    <name evidence="4" type="ORF">PTTG_03124</name>
</gene>
<dbReference type="PANTHER" id="PTHR44200">
    <property type="entry name" value="DNAJ HOMOLOG SUBFAMILY C MEMBER 7"/>
    <property type="match status" value="1"/>
</dbReference>
<dbReference type="PANTHER" id="PTHR44200:SF1">
    <property type="entry name" value="DNAJ HOMOLOG SUBFAMILY C MEMBER 7"/>
    <property type="match status" value="1"/>
</dbReference>
<evidence type="ECO:0000256" key="1">
    <source>
        <dbReference type="PROSITE-ProRule" id="PRU00339"/>
    </source>
</evidence>
<reference evidence="5 6" key="3">
    <citation type="journal article" date="2017" name="G3 (Bethesda)">
        <title>Comparative analysis highlights variable genome content of wheat rusts and divergence of the mating loci.</title>
        <authorList>
            <person name="Cuomo C.A."/>
            <person name="Bakkeren G."/>
            <person name="Khalil H.B."/>
            <person name="Panwar V."/>
            <person name="Joly D."/>
            <person name="Linning R."/>
            <person name="Sakthikumar S."/>
            <person name="Song X."/>
            <person name="Adiconis X."/>
            <person name="Fan L."/>
            <person name="Goldberg J.M."/>
            <person name="Levin J.Z."/>
            <person name="Young S."/>
            <person name="Zeng Q."/>
            <person name="Anikster Y."/>
            <person name="Bruce M."/>
            <person name="Wang M."/>
            <person name="Yin C."/>
            <person name="McCallum B."/>
            <person name="Szabo L.J."/>
            <person name="Hulbert S."/>
            <person name="Chen X."/>
            <person name="Fellers J.P."/>
        </authorList>
    </citation>
    <scope>NUCLEOTIDE SEQUENCE</scope>
    <source>
        <strain evidence="5">isolate 1-1 / race 1 (BBBD)</strain>
        <strain evidence="6">Isolate 1-1 / race 1 (BBBD)</strain>
    </source>
</reference>
<evidence type="ECO:0000259" key="3">
    <source>
        <dbReference type="PROSITE" id="PS50076"/>
    </source>
</evidence>
<dbReference type="CDD" id="cd06257">
    <property type="entry name" value="DnaJ"/>
    <property type="match status" value="1"/>
</dbReference>
<evidence type="ECO:0000313" key="4">
    <source>
        <dbReference type="EMBL" id="OAV97885.1"/>
    </source>
</evidence>